<name>S8AL72_PENO1</name>
<evidence type="ECO:0000256" key="1">
    <source>
        <dbReference type="SAM" id="MobiDB-lite"/>
    </source>
</evidence>
<evidence type="ECO:0000313" key="3">
    <source>
        <dbReference type="Proteomes" id="UP000019376"/>
    </source>
</evidence>
<feature type="region of interest" description="Disordered" evidence="1">
    <location>
        <begin position="1"/>
        <end position="21"/>
    </location>
</feature>
<sequence length="128" mass="14254">MISPINEVSGVSLPPSNPSHGTSLARSGSGLICDSYLRVTSLNFTLTLPSSFFFVTLSVHPRHSPFVWGFFSLALLQKQLQQERGDLTPQTRSGFYLNIYDLISSPFPLPTLSIPHTHRILHCPFLTR</sequence>
<keyword evidence="3" id="KW-1185">Reference proteome</keyword>
<gene>
    <name evidence="2" type="ORF">PDE_01551</name>
</gene>
<dbReference type="HOGENOM" id="CLU_1960331_0_0_1"/>
<dbReference type="Proteomes" id="UP000019376">
    <property type="component" value="Unassembled WGS sequence"/>
</dbReference>
<dbReference type="AlphaFoldDB" id="S8AL72"/>
<accession>S8AL72</accession>
<evidence type="ECO:0000313" key="2">
    <source>
        <dbReference type="EMBL" id="EPS26613.1"/>
    </source>
</evidence>
<reference evidence="2 3" key="1">
    <citation type="journal article" date="2013" name="PLoS ONE">
        <title>Genomic and secretomic analyses reveal unique features of the lignocellulolytic enzyme system of Penicillium decumbens.</title>
        <authorList>
            <person name="Liu G."/>
            <person name="Zhang L."/>
            <person name="Wei X."/>
            <person name="Zou G."/>
            <person name="Qin Y."/>
            <person name="Ma L."/>
            <person name="Li J."/>
            <person name="Zheng H."/>
            <person name="Wang S."/>
            <person name="Wang C."/>
            <person name="Xun L."/>
            <person name="Zhao G.-P."/>
            <person name="Zhou Z."/>
            <person name="Qu Y."/>
        </authorList>
    </citation>
    <scope>NUCLEOTIDE SEQUENCE [LARGE SCALE GENOMIC DNA]</scope>
    <source>
        <strain evidence="3">114-2 / CGMCC 5302</strain>
    </source>
</reference>
<proteinExistence type="predicted"/>
<organism evidence="2 3">
    <name type="scientific">Penicillium oxalicum (strain 114-2 / CGMCC 5302)</name>
    <name type="common">Penicillium decumbens</name>
    <dbReference type="NCBI Taxonomy" id="933388"/>
    <lineage>
        <taxon>Eukaryota</taxon>
        <taxon>Fungi</taxon>
        <taxon>Dikarya</taxon>
        <taxon>Ascomycota</taxon>
        <taxon>Pezizomycotina</taxon>
        <taxon>Eurotiomycetes</taxon>
        <taxon>Eurotiomycetidae</taxon>
        <taxon>Eurotiales</taxon>
        <taxon>Aspergillaceae</taxon>
        <taxon>Penicillium</taxon>
    </lineage>
</organism>
<dbReference type="EMBL" id="KB644409">
    <property type="protein sequence ID" value="EPS26613.1"/>
    <property type="molecule type" value="Genomic_DNA"/>
</dbReference>
<protein>
    <submittedName>
        <fullName evidence="2">Uncharacterized protein</fullName>
    </submittedName>
</protein>